<dbReference type="Gene3D" id="3.40.30.10">
    <property type="entry name" value="Glutaredoxin"/>
    <property type="match status" value="1"/>
</dbReference>
<sequence>MKLKKPNFKDLIFLVVVVLLLIPQTRKPIQVFLNRGLALFSPSVSNDSERESLSSYNWQLKGEKDDVFDFKTTKGKVVLINFWATWCPPCIAEMSSLQELYNDYNGQIEFLFITDDSFEVVNAFLNKNDYTFPVYTAISEAPKNFNVKSIPRTFLIDKEGNIVIDKTGAANWNSDTVRTTIDKLIKPKLN</sequence>
<protein>
    <submittedName>
        <fullName evidence="2">TlpA family protein disulfide reductase</fullName>
    </submittedName>
</protein>
<comment type="caution">
    <text evidence="2">The sequence shown here is derived from an EMBL/GenBank/DDBJ whole genome shotgun (WGS) entry which is preliminary data.</text>
</comment>
<evidence type="ECO:0000313" key="2">
    <source>
        <dbReference type="EMBL" id="TYA65957.1"/>
    </source>
</evidence>
<dbReference type="PROSITE" id="PS51352">
    <property type="entry name" value="THIOREDOXIN_2"/>
    <property type="match status" value="1"/>
</dbReference>
<accession>A0A5D0H7F4</accession>
<proteinExistence type="predicted"/>
<gene>
    <name evidence="2" type="ORF">FUA24_24050</name>
</gene>
<dbReference type="EMBL" id="VSDQ01000852">
    <property type="protein sequence ID" value="TYA65957.1"/>
    <property type="molecule type" value="Genomic_DNA"/>
</dbReference>
<dbReference type="Pfam" id="PF08534">
    <property type="entry name" value="Redoxin"/>
    <property type="match status" value="1"/>
</dbReference>
<dbReference type="AlphaFoldDB" id="A0A5D0H7F4"/>
<dbReference type="SUPFAM" id="SSF52833">
    <property type="entry name" value="Thioredoxin-like"/>
    <property type="match status" value="1"/>
</dbReference>
<dbReference type="InterPro" id="IPR050553">
    <property type="entry name" value="Thioredoxin_ResA/DsbE_sf"/>
</dbReference>
<reference evidence="2 3" key="1">
    <citation type="submission" date="2019-08" db="EMBL/GenBank/DDBJ databases">
        <title>Seonamhaeicola sediminis sp. nov., isolated from marine sediment.</title>
        <authorList>
            <person name="Cao W.R."/>
        </authorList>
    </citation>
    <scope>NUCLEOTIDE SEQUENCE [LARGE SCALE GENOMIC DNA]</scope>
    <source>
        <strain evidence="2 3">B011</strain>
    </source>
</reference>
<name>A0A5D0H7F4_9FLAO</name>
<dbReference type="OrthoDB" id="9815205at2"/>
<dbReference type="RefSeq" id="WP_148545891.1">
    <property type="nucleotide sequence ID" value="NZ_VSDQ01000852.1"/>
</dbReference>
<evidence type="ECO:0000259" key="1">
    <source>
        <dbReference type="PROSITE" id="PS51352"/>
    </source>
</evidence>
<dbReference type="InterPro" id="IPR013766">
    <property type="entry name" value="Thioredoxin_domain"/>
</dbReference>
<dbReference type="CDD" id="cd02966">
    <property type="entry name" value="TlpA_like_family"/>
    <property type="match status" value="1"/>
</dbReference>
<dbReference type="Proteomes" id="UP000323930">
    <property type="component" value="Unassembled WGS sequence"/>
</dbReference>
<evidence type="ECO:0000313" key="3">
    <source>
        <dbReference type="Proteomes" id="UP000323930"/>
    </source>
</evidence>
<feature type="domain" description="Thioredoxin" evidence="1">
    <location>
        <begin position="42"/>
        <end position="186"/>
    </location>
</feature>
<organism evidence="2 3">
    <name type="scientific">Seonamhaeicola marinus</name>
    <dbReference type="NCBI Taxonomy" id="1912246"/>
    <lineage>
        <taxon>Bacteria</taxon>
        <taxon>Pseudomonadati</taxon>
        <taxon>Bacteroidota</taxon>
        <taxon>Flavobacteriia</taxon>
        <taxon>Flavobacteriales</taxon>
        <taxon>Flavobacteriaceae</taxon>
    </lineage>
</organism>
<dbReference type="PANTHER" id="PTHR42852">
    <property type="entry name" value="THIOL:DISULFIDE INTERCHANGE PROTEIN DSBE"/>
    <property type="match status" value="1"/>
</dbReference>
<dbReference type="PANTHER" id="PTHR42852:SF17">
    <property type="entry name" value="THIOREDOXIN-LIKE PROTEIN HI_1115"/>
    <property type="match status" value="1"/>
</dbReference>
<keyword evidence="3" id="KW-1185">Reference proteome</keyword>
<dbReference type="InterPro" id="IPR013740">
    <property type="entry name" value="Redoxin"/>
</dbReference>
<dbReference type="InterPro" id="IPR036249">
    <property type="entry name" value="Thioredoxin-like_sf"/>
</dbReference>
<dbReference type="GO" id="GO:0016491">
    <property type="term" value="F:oxidoreductase activity"/>
    <property type="evidence" value="ECO:0007669"/>
    <property type="project" value="InterPro"/>
</dbReference>